<keyword evidence="2" id="KW-1185">Reference proteome</keyword>
<sequence length="112" mass="12474">MESPSAVKTTALTNVLQSGKKLYLGLKTLIRANIQERSIGKGRKYATAYGTRGKVLGKPRIETLELNYQGKHVLVKINVFTVMMPPFSGKRHFKAVPTENVSSEYNVFFVIA</sequence>
<organism evidence="1 2">
    <name type="scientific">Pleurodeles waltl</name>
    <name type="common">Iberian ribbed newt</name>
    <dbReference type="NCBI Taxonomy" id="8319"/>
    <lineage>
        <taxon>Eukaryota</taxon>
        <taxon>Metazoa</taxon>
        <taxon>Chordata</taxon>
        <taxon>Craniata</taxon>
        <taxon>Vertebrata</taxon>
        <taxon>Euteleostomi</taxon>
        <taxon>Amphibia</taxon>
        <taxon>Batrachia</taxon>
        <taxon>Caudata</taxon>
        <taxon>Salamandroidea</taxon>
        <taxon>Salamandridae</taxon>
        <taxon>Pleurodelinae</taxon>
        <taxon>Pleurodeles</taxon>
    </lineage>
</organism>
<proteinExistence type="predicted"/>
<gene>
    <name evidence="1" type="ORF">NDU88_006683</name>
</gene>
<evidence type="ECO:0000313" key="1">
    <source>
        <dbReference type="EMBL" id="KAJ1140326.1"/>
    </source>
</evidence>
<reference evidence="1" key="1">
    <citation type="journal article" date="2022" name="bioRxiv">
        <title>Sequencing and chromosome-scale assembly of the giantPleurodeles waltlgenome.</title>
        <authorList>
            <person name="Brown T."/>
            <person name="Elewa A."/>
            <person name="Iarovenko S."/>
            <person name="Subramanian E."/>
            <person name="Araus A.J."/>
            <person name="Petzold A."/>
            <person name="Susuki M."/>
            <person name="Suzuki K.-i.T."/>
            <person name="Hayashi T."/>
            <person name="Toyoda A."/>
            <person name="Oliveira C."/>
            <person name="Osipova E."/>
            <person name="Leigh N.D."/>
            <person name="Simon A."/>
            <person name="Yun M.H."/>
        </authorList>
    </citation>
    <scope>NUCLEOTIDE SEQUENCE</scope>
    <source>
        <strain evidence="1">20211129_DDA</strain>
        <tissue evidence="1">Liver</tissue>
    </source>
</reference>
<comment type="caution">
    <text evidence="1">The sequence shown here is derived from an EMBL/GenBank/DDBJ whole genome shotgun (WGS) entry which is preliminary data.</text>
</comment>
<evidence type="ECO:0000313" key="2">
    <source>
        <dbReference type="Proteomes" id="UP001066276"/>
    </source>
</evidence>
<protein>
    <recommendedName>
        <fullName evidence="3">60S ribosomal protein L35a</fullName>
    </recommendedName>
</protein>
<evidence type="ECO:0008006" key="3">
    <source>
        <dbReference type="Google" id="ProtNLM"/>
    </source>
</evidence>
<dbReference type="AlphaFoldDB" id="A0AAV7QIL5"/>
<accession>A0AAV7QIL5</accession>
<name>A0AAV7QIL5_PLEWA</name>
<dbReference type="Proteomes" id="UP001066276">
    <property type="component" value="Chromosome 6"/>
</dbReference>
<dbReference type="EMBL" id="JANPWB010000010">
    <property type="protein sequence ID" value="KAJ1140326.1"/>
    <property type="molecule type" value="Genomic_DNA"/>
</dbReference>